<reference evidence="2 3" key="1">
    <citation type="submission" date="2019-10" db="EMBL/GenBank/DDBJ databases">
        <title>New genus of Silvanigrellaceae.</title>
        <authorList>
            <person name="Pitt A."/>
            <person name="Hahn M.W."/>
        </authorList>
    </citation>
    <scope>NUCLEOTIDE SEQUENCE [LARGE SCALE GENOMIC DNA]</scope>
    <source>
        <strain evidence="2 3">33A1-SZDP</strain>
    </source>
</reference>
<dbReference type="PANTHER" id="PTHR30189:SF1">
    <property type="entry name" value="LPS-ASSEMBLY PROTEIN LPTD"/>
    <property type="match status" value="1"/>
</dbReference>
<dbReference type="AlphaFoldDB" id="A0A833N3S2"/>
<dbReference type="GO" id="GO:1990351">
    <property type="term" value="C:transporter complex"/>
    <property type="evidence" value="ECO:0007669"/>
    <property type="project" value="TreeGrafter"/>
</dbReference>
<comment type="caution">
    <text evidence="2">The sequence shown here is derived from an EMBL/GenBank/DDBJ whole genome shotgun (WGS) entry which is preliminary data.</text>
</comment>
<dbReference type="InterPro" id="IPR050218">
    <property type="entry name" value="LptD"/>
</dbReference>
<dbReference type="GO" id="GO:0009279">
    <property type="term" value="C:cell outer membrane"/>
    <property type="evidence" value="ECO:0007669"/>
    <property type="project" value="TreeGrafter"/>
</dbReference>
<name>A0A833N3S2_9BACT</name>
<organism evidence="2 3">
    <name type="scientific">Fluviispira multicolorata</name>
    <dbReference type="NCBI Taxonomy" id="2654512"/>
    <lineage>
        <taxon>Bacteria</taxon>
        <taxon>Pseudomonadati</taxon>
        <taxon>Bdellovibrionota</taxon>
        <taxon>Oligoflexia</taxon>
        <taxon>Silvanigrellales</taxon>
        <taxon>Silvanigrellaceae</taxon>
        <taxon>Fluviispira</taxon>
    </lineage>
</organism>
<dbReference type="RefSeq" id="WP_152212607.1">
    <property type="nucleotide sequence ID" value="NZ_WFLN01000006.1"/>
</dbReference>
<feature type="coiled-coil region" evidence="1">
    <location>
        <begin position="147"/>
        <end position="195"/>
    </location>
</feature>
<sequence>MKNKLLRIFFIFLFHLEAYSQQPINNIQIPNLIYYDANNITLNKNEQNIILDGDATFLLGNSYLSAKKIIFQKNINLLTASGDVKLINNKQKITASKIVIDVNTKQMRMDNVKIFSDPSLSDLKVSEETLGFSKAEIAFDLAKNSRTKELENQLKSLREEYLNLKNLQIIKNKNSHEISNKINELTNKYSRLLARLTRTQYQPNAILASLPEKVRNKLIERRSAVEKFNKENPEIVNQFANFSVIKGYVKIAAAQIIQKDQETYLLNDSIITPCKCSDFNEPPIYGFSSQNTTVDVNDYITMKDVTFDLFSIPIFYSPWLKFPIKEKRETGFLIPSGYMSNNAGQAISIPFFITLGPHADSTATYEYFSERGSQFSGDFRLRLEENSTFKTEGKFIKDKINKKNWEANKNNIESAIQQSTVPITIERYQSYRGTETENRWFSNNSINIPILQSGSLKANGQFVSDNIYLSDFSDNNININPLASVYGDTSPASRRFLNQEIDTEYYGDNFVLSVRGQGLQDLFADDQSKTPIRLPRIEFNLLPDRYFNLPFTFSNETSWENVARINGSNFISIAQNSSSPQGTSIVYIPGSQRGPNDPYAKGNRLNSFSTILLPLKSNDYINANISVKSSGTQYYFPNSYPYNANQPYLGYIQYGSHFEVPMYGKLNNSSLNSQNITVTQNFTPYIDFNYIPSVVKSDNFPNTYQLWYSDDSVLSNATLTVGAKTSWTIQKESFQLSKSPILRLPSTQDLGVGNLKFFTESIKEKNLKVAPDSKGIFQFTSETEATKIFDLWAKKELNDYTEKVSSYELKQNYIWPEGNFYEKEILWSMTPLSLSIATGYNLIADKTAKEANKNAGSGVAEIPAQKYTDIITSGTLNLAPFIPIDGTVTTAYSQYYDRVNSLSLSTNANLPFGLKLSYANAQQYVLDPNNTQRFIRKTQESYGVTYLPFNWLKLNYEWAQNTDPSAPQGTDFSAGRGYASTQNISFLNLQDCLDLIFARNKPAGEPESNATYVVSLNLKLFGFEKKLDKTNW</sequence>
<evidence type="ECO:0000313" key="3">
    <source>
        <dbReference type="Proteomes" id="UP000442694"/>
    </source>
</evidence>
<proteinExistence type="predicted"/>
<dbReference type="PANTHER" id="PTHR30189">
    <property type="entry name" value="LPS-ASSEMBLY PROTEIN"/>
    <property type="match status" value="1"/>
</dbReference>
<evidence type="ECO:0000256" key="1">
    <source>
        <dbReference type="SAM" id="Coils"/>
    </source>
</evidence>
<dbReference type="EMBL" id="WFLN01000006">
    <property type="protein sequence ID" value="KAB8030679.1"/>
    <property type="molecule type" value="Genomic_DNA"/>
</dbReference>
<gene>
    <name evidence="2" type="ORF">GCL57_06805</name>
</gene>
<dbReference type="Proteomes" id="UP000442694">
    <property type="component" value="Unassembled WGS sequence"/>
</dbReference>
<keyword evidence="1" id="KW-0175">Coiled coil</keyword>
<evidence type="ECO:0008006" key="4">
    <source>
        <dbReference type="Google" id="ProtNLM"/>
    </source>
</evidence>
<protein>
    <recommendedName>
        <fullName evidence="4">LPS-assembly protein LptD</fullName>
    </recommendedName>
</protein>
<keyword evidence="3" id="KW-1185">Reference proteome</keyword>
<accession>A0A833N3S2</accession>
<evidence type="ECO:0000313" key="2">
    <source>
        <dbReference type="EMBL" id="KAB8030679.1"/>
    </source>
</evidence>